<dbReference type="HOGENOM" id="CLU_096072_4_2_7"/>
<dbReference type="GO" id="GO:0045892">
    <property type="term" value="P:negative regulation of DNA-templated transcription"/>
    <property type="evidence" value="ECO:0007669"/>
    <property type="project" value="TreeGrafter"/>
</dbReference>
<dbReference type="Gene3D" id="1.10.10.10">
    <property type="entry name" value="Winged helix-like DNA-binding domain superfamily/Winged helix DNA-binding domain"/>
    <property type="match status" value="1"/>
</dbReference>
<evidence type="ECO:0000256" key="1">
    <source>
        <dbReference type="ARBA" id="ARBA00007957"/>
    </source>
</evidence>
<dbReference type="GO" id="GO:0000976">
    <property type="term" value="F:transcription cis-regulatory region binding"/>
    <property type="evidence" value="ECO:0007669"/>
    <property type="project" value="TreeGrafter"/>
</dbReference>
<comment type="cofactor">
    <cofactor evidence="7">
        <name>Zn(2+)</name>
        <dbReference type="ChEBI" id="CHEBI:29105"/>
    </cofactor>
    <text evidence="7">Binds 1 zinc ion per subunit.</text>
</comment>
<protein>
    <submittedName>
        <fullName evidence="8">Ferric uptake regulator, Fur family</fullName>
    </submittedName>
</protein>
<dbReference type="EMBL" id="CP000478">
    <property type="protein sequence ID" value="ABK18346.1"/>
    <property type="molecule type" value="Genomic_DNA"/>
</dbReference>
<comment type="similarity">
    <text evidence="1">Belongs to the Fur family.</text>
</comment>
<evidence type="ECO:0000256" key="6">
    <source>
        <dbReference type="ARBA" id="ARBA00023163"/>
    </source>
</evidence>
<dbReference type="GO" id="GO:0003700">
    <property type="term" value="F:DNA-binding transcription factor activity"/>
    <property type="evidence" value="ECO:0007669"/>
    <property type="project" value="InterPro"/>
</dbReference>
<dbReference type="KEGG" id="sfu:Sfum_2668"/>
<dbReference type="InterPro" id="IPR002481">
    <property type="entry name" value="FUR"/>
</dbReference>
<reference evidence="8 9" key="1">
    <citation type="submission" date="2006-10" db="EMBL/GenBank/DDBJ databases">
        <title>Complete sequence of Syntrophobacter fumaroxidans MPOB.</title>
        <authorList>
            <consortium name="US DOE Joint Genome Institute"/>
            <person name="Copeland A."/>
            <person name="Lucas S."/>
            <person name="Lapidus A."/>
            <person name="Barry K."/>
            <person name="Detter J.C."/>
            <person name="Glavina del Rio T."/>
            <person name="Hammon N."/>
            <person name="Israni S."/>
            <person name="Pitluck S."/>
            <person name="Goltsman E.G."/>
            <person name="Martinez M."/>
            <person name="Schmutz J."/>
            <person name="Larimer F."/>
            <person name="Land M."/>
            <person name="Hauser L."/>
            <person name="Kyrpides N."/>
            <person name="Kim E."/>
            <person name="Boone D.R."/>
            <person name="Brockman F."/>
            <person name="Culley D."/>
            <person name="Ferry J."/>
            <person name="Gunsalus R."/>
            <person name="McInerney M.J."/>
            <person name="Morrison M."/>
            <person name="Plugge C."/>
            <person name="Rohlin L."/>
            <person name="Scholten J."/>
            <person name="Sieber J."/>
            <person name="Stams A.J.M."/>
            <person name="Worm P."/>
            <person name="Henstra A.M."/>
            <person name="Richardson P."/>
        </authorList>
    </citation>
    <scope>NUCLEOTIDE SEQUENCE [LARGE SCALE GENOMIC DNA]</scope>
    <source>
        <strain evidence="9">DSM 10017 / MPOB</strain>
    </source>
</reference>
<dbReference type="PANTHER" id="PTHR33202:SF8">
    <property type="entry name" value="PEROXIDE-RESPONSIVE REPRESSOR PERR"/>
    <property type="match status" value="1"/>
</dbReference>
<evidence type="ECO:0000256" key="4">
    <source>
        <dbReference type="ARBA" id="ARBA00023015"/>
    </source>
</evidence>
<dbReference type="SUPFAM" id="SSF46785">
    <property type="entry name" value="Winged helix' DNA-binding domain"/>
    <property type="match status" value="1"/>
</dbReference>
<evidence type="ECO:0000256" key="3">
    <source>
        <dbReference type="ARBA" id="ARBA00022833"/>
    </source>
</evidence>
<proteinExistence type="inferred from homology"/>
<evidence type="ECO:0000313" key="9">
    <source>
        <dbReference type="Proteomes" id="UP000001784"/>
    </source>
</evidence>
<dbReference type="GO" id="GO:0008270">
    <property type="term" value="F:zinc ion binding"/>
    <property type="evidence" value="ECO:0007669"/>
    <property type="project" value="TreeGrafter"/>
</dbReference>
<dbReference type="CDD" id="cd07153">
    <property type="entry name" value="Fur_like"/>
    <property type="match status" value="1"/>
</dbReference>
<dbReference type="RefSeq" id="WP_011699513.1">
    <property type="nucleotide sequence ID" value="NC_008554.1"/>
</dbReference>
<feature type="binding site" evidence="7">
    <location>
        <position position="96"/>
    </location>
    <ligand>
        <name>Zn(2+)</name>
        <dbReference type="ChEBI" id="CHEBI:29105"/>
    </ligand>
</feature>
<dbReference type="OrthoDB" id="8659436at2"/>
<dbReference type="eggNOG" id="COG0735">
    <property type="taxonomic scope" value="Bacteria"/>
</dbReference>
<dbReference type="AlphaFoldDB" id="A0LLP4"/>
<dbReference type="Proteomes" id="UP000001784">
    <property type="component" value="Chromosome"/>
</dbReference>
<keyword evidence="6" id="KW-0804">Transcription</keyword>
<dbReference type="InterPro" id="IPR036390">
    <property type="entry name" value="WH_DNA-bd_sf"/>
</dbReference>
<evidence type="ECO:0000256" key="7">
    <source>
        <dbReference type="PIRSR" id="PIRSR602481-1"/>
    </source>
</evidence>
<dbReference type="Gene3D" id="3.30.1490.190">
    <property type="match status" value="1"/>
</dbReference>
<name>A0LLP4_SYNFM</name>
<keyword evidence="9" id="KW-1185">Reference proteome</keyword>
<feature type="binding site" evidence="7">
    <location>
        <position position="139"/>
    </location>
    <ligand>
        <name>Zn(2+)</name>
        <dbReference type="ChEBI" id="CHEBI:29105"/>
    </ligand>
</feature>
<feature type="binding site" evidence="7">
    <location>
        <position position="99"/>
    </location>
    <ligand>
        <name>Zn(2+)</name>
        <dbReference type="ChEBI" id="CHEBI:29105"/>
    </ligand>
</feature>
<keyword evidence="3 7" id="KW-0862">Zinc</keyword>
<evidence type="ECO:0000256" key="2">
    <source>
        <dbReference type="ARBA" id="ARBA00022491"/>
    </source>
</evidence>
<dbReference type="InterPro" id="IPR043135">
    <property type="entry name" value="Fur_C"/>
</dbReference>
<feature type="binding site" evidence="7">
    <location>
        <position position="136"/>
    </location>
    <ligand>
        <name>Zn(2+)</name>
        <dbReference type="ChEBI" id="CHEBI:29105"/>
    </ligand>
</feature>
<gene>
    <name evidence="8" type="ordered locus">Sfum_2668</name>
</gene>
<dbReference type="FunCoup" id="A0LLP4">
    <property type="interactions" value="570"/>
</dbReference>
<dbReference type="STRING" id="335543.Sfum_2668"/>
<dbReference type="Pfam" id="PF01475">
    <property type="entry name" value="FUR"/>
    <property type="match status" value="1"/>
</dbReference>
<dbReference type="GO" id="GO:1900376">
    <property type="term" value="P:regulation of secondary metabolite biosynthetic process"/>
    <property type="evidence" value="ECO:0007669"/>
    <property type="project" value="TreeGrafter"/>
</dbReference>
<dbReference type="InParanoid" id="A0LLP4"/>
<accession>A0LLP4</accession>
<keyword evidence="4" id="KW-0805">Transcription regulation</keyword>
<evidence type="ECO:0000313" key="8">
    <source>
        <dbReference type="EMBL" id="ABK18346.1"/>
    </source>
</evidence>
<evidence type="ECO:0000256" key="5">
    <source>
        <dbReference type="ARBA" id="ARBA00023125"/>
    </source>
</evidence>
<keyword evidence="2" id="KW-0678">Repressor</keyword>
<keyword evidence="5" id="KW-0238">DNA-binding</keyword>
<keyword evidence="7" id="KW-0479">Metal-binding</keyword>
<dbReference type="PANTHER" id="PTHR33202">
    <property type="entry name" value="ZINC UPTAKE REGULATION PROTEIN"/>
    <property type="match status" value="1"/>
</dbReference>
<dbReference type="InterPro" id="IPR036388">
    <property type="entry name" value="WH-like_DNA-bd_sf"/>
</dbReference>
<organism evidence="8 9">
    <name type="scientific">Syntrophobacter fumaroxidans (strain DSM 10017 / MPOB)</name>
    <dbReference type="NCBI Taxonomy" id="335543"/>
    <lineage>
        <taxon>Bacteria</taxon>
        <taxon>Pseudomonadati</taxon>
        <taxon>Thermodesulfobacteriota</taxon>
        <taxon>Syntrophobacteria</taxon>
        <taxon>Syntrophobacterales</taxon>
        <taxon>Syntrophobacteraceae</taxon>
        <taxon>Syntrophobacter</taxon>
    </lineage>
</organism>
<sequence>MNGMDDTGFISILREHGLQVTYQRLAIYQALYHSKEHPSAEEIHQQVGRRFSMISLGTVYKTLERFSEAGLIDKINPVAEVARYDANLMPHHHFVCVQCQAIYDLEGVSDDESPMRLDGYEDFKVLKRQVILRGYCPKCRPRGTES</sequence>